<feature type="domain" description="N-acetyltransferase" evidence="3">
    <location>
        <begin position="1"/>
        <end position="195"/>
    </location>
</feature>
<dbReference type="Proteomes" id="UP000278746">
    <property type="component" value="Unassembled WGS sequence"/>
</dbReference>
<dbReference type="PANTHER" id="PTHR43420">
    <property type="entry name" value="ACETYLTRANSFERASE"/>
    <property type="match status" value="1"/>
</dbReference>
<proteinExistence type="predicted"/>
<dbReference type="Pfam" id="PF00583">
    <property type="entry name" value="Acetyltransf_1"/>
    <property type="match status" value="1"/>
</dbReference>
<accession>A0A3M7TQ05</accession>
<evidence type="ECO:0000256" key="1">
    <source>
        <dbReference type="ARBA" id="ARBA00022679"/>
    </source>
</evidence>
<keyword evidence="1 4" id="KW-0808">Transferase</keyword>
<keyword evidence="2" id="KW-0012">Acyltransferase</keyword>
<dbReference type="PANTHER" id="PTHR43420:SF12">
    <property type="entry name" value="N-ACETYLTRANSFERASE DOMAIN-CONTAINING PROTEIN"/>
    <property type="match status" value="1"/>
</dbReference>
<dbReference type="Gene3D" id="3.40.630.30">
    <property type="match status" value="1"/>
</dbReference>
<evidence type="ECO:0000313" key="4">
    <source>
        <dbReference type="EMBL" id="RNA67638.1"/>
    </source>
</evidence>
<evidence type="ECO:0000256" key="2">
    <source>
        <dbReference type="ARBA" id="ARBA00023315"/>
    </source>
</evidence>
<reference evidence="4 5" key="1">
    <citation type="submission" date="2018-10" db="EMBL/GenBank/DDBJ databases">
        <title>Bacillus Keqinensis sp. nov., a moderately halophilic bacterium isolated from a saline-alkaline lake.</title>
        <authorList>
            <person name="Wang H."/>
        </authorList>
    </citation>
    <scope>NUCLEOTIDE SEQUENCE [LARGE SCALE GENOMIC DNA]</scope>
    <source>
        <strain evidence="4 5">KQ-3</strain>
    </source>
</reference>
<dbReference type="EMBL" id="RHIB01000002">
    <property type="protein sequence ID" value="RNA67638.1"/>
    <property type="molecule type" value="Genomic_DNA"/>
</dbReference>
<dbReference type="AlphaFoldDB" id="A0A3M7TQ05"/>
<dbReference type="InterPro" id="IPR000182">
    <property type="entry name" value="GNAT_dom"/>
</dbReference>
<dbReference type="OrthoDB" id="9799092at2"/>
<evidence type="ECO:0000259" key="3">
    <source>
        <dbReference type="PROSITE" id="PS51186"/>
    </source>
</evidence>
<sequence length="195" mass="22696">MEKVTIKRMDDFERDVREEAAAVFIDGYYKDLSFFSKDRTTLQKAIRHAFCEDVYYLAEWEGEVVGILACSTNQSRAMKVNKREIVDALGFLKGSFAYSMLSRELHPPLHYPDDTGYIECVATTSESRGKGVASALVNHVIDHLHFSTYILEVVDTNTNAHRLYKKLGFTEYKRKKERFGKMKGFRERIYMRFEC</sequence>
<dbReference type="PROSITE" id="PS51186">
    <property type="entry name" value="GNAT"/>
    <property type="match status" value="1"/>
</dbReference>
<gene>
    <name evidence="4" type="ORF">EBO34_13015</name>
</gene>
<comment type="caution">
    <text evidence="4">The sequence shown here is derived from an EMBL/GenBank/DDBJ whole genome shotgun (WGS) entry which is preliminary data.</text>
</comment>
<keyword evidence="5" id="KW-1185">Reference proteome</keyword>
<dbReference type="InterPro" id="IPR016181">
    <property type="entry name" value="Acyl_CoA_acyltransferase"/>
</dbReference>
<dbReference type="GO" id="GO:0016747">
    <property type="term" value="F:acyltransferase activity, transferring groups other than amino-acyl groups"/>
    <property type="evidence" value="ECO:0007669"/>
    <property type="project" value="InterPro"/>
</dbReference>
<dbReference type="InterPro" id="IPR050680">
    <property type="entry name" value="YpeA/RimI_acetyltransf"/>
</dbReference>
<dbReference type="CDD" id="cd04301">
    <property type="entry name" value="NAT_SF"/>
    <property type="match status" value="1"/>
</dbReference>
<dbReference type="SUPFAM" id="SSF55729">
    <property type="entry name" value="Acyl-CoA N-acyltransferases (Nat)"/>
    <property type="match status" value="1"/>
</dbReference>
<protein>
    <submittedName>
        <fullName evidence="4">GNAT family N-acetyltransferase</fullName>
    </submittedName>
</protein>
<evidence type="ECO:0000313" key="5">
    <source>
        <dbReference type="Proteomes" id="UP000278746"/>
    </source>
</evidence>
<dbReference type="RefSeq" id="WP_122899238.1">
    <property type="nucleotide sequence ID" value="NZ_RHIB01000002.1"/>
</dbReference>
<name>A0A3M7TQ05_9BACI</name>
<organism evidence="4 5">
    <name type="scientific">Alteribacter keqinensis</name>
    <dbReference type="NCBI Taxonomy" id="2483800"/>
    <lineage>
        <taxon>Bacteria</taxon>
        <taxon>Bacillati</taxon>
        <taxon>Bacillota</taxon>
        <taxon>Bacilli</taxon>
        <taxon>Bacillales</taxon>
        <taxon>Bacillaceae</taxon>
        <taxon>Alteribacter</taxon>
    </lineage>
</organism>